<dbReference type="Pfam" id="PF01738">
    <property type="entry name" value="DLH"/>
    <property type="match status" value="1"/>
</dbReference>
<comment type="caution">
    <text evidence="2">The sequence shown here is derived from an EMBL/GenBank/DDBJ whole genome shotgun (WGS) entry which is preliminary data.</text>
</comment>
<dbReference type="EMBL" id="JAGTJS010000022">
    <property type="protein sequence ID" value="KAH7238006.1"/>
    <property type="molecule type" value="Genomic_DNA"/>
</dbReference>
<gene>
    <name evidence="2" type="ORF">B0J15DRAFT_354796</name>
</gene>
<keyword evidence="3" id="KW-1185">Reference proteome</keyword>
<dbReference type="GO" id="GO:0016787">
    <property type="term" value="F:hydrolase activity"/>
    <property type="evidence" value="ECO:0007669"/>
    <property type="project" value="UniProtKB-KW"/>
</dbReference>
<protein>
    <submittedName>
        <fullName evidence="2">Dienelactone hydrolase</fullName>
    </submittedName>
</protein>
<evidence type="ECO:0000313" key="2">
    <source>
        <dbReference type="EMBL" id="KAH7238006.1"/>
    </source>
</evidence>
<accession>A0A9P9GF88</accession>
<reference evidence="2" key="1">
    <citation type="journal article" date="2021" name="Nat. Commun.">
        <title>Genetic determinants of endophytism in the Arabidopsis root mycobiome.</title>
        <authorList>
            <person name="Mesny F."/>
            <person name="Miyauchi S."/>
            <person name="Thiergart T."/>
            <person name="Pickel B."/>
            <person name="Atanasova L."/>
            <person name="Karlsson M."/>
            <person name="Huettel B."/>
            <person name="Barry K.W."/>
            <person name="Haridas S."/>
            <person name="Chen C."/>
            <person name="Bauer D."/>
            <person name="Andreopoulos W."/>
            <person name="Pangilinan J."/>
            <person name="LaButti K."/>
            <person name="Riley R."/>
            <person name="Lipzen A."/>
            <person name="Clum A."/>
            <person name="Drula E."/>
            <person name="Henrissat B."/>
            <person name="Kohler A."/>
            <person name="Grigoriev I.V."/>
            <person name="Martin F.M."/>
            <person name="Hacquard S."/>
        </authorList>
    </citation>
    <scope>NUCLEOTIDE SEQUENCE</scope>
    <source>
        <strain evidence="2">FSSC 5 MPI-SDFR-AT-0091</strain>
    </source>
</reference>
<evidence type="ECO:0000259" key="1">
    <source>
        <dbReference type="Pfam" id="PF01738"/>
    </source>
</evidence>
<sequence length="68" mass="8062">LTAATTDHLFPAEKRHETEDIFLNNGKDYHLTLCFKVEHGFATRCDLSKREQKWAKEQAFYEAIVWFD</sequence>
<dbReference type="OrthoDB" id="17560at2759"/>
<dbReference type="AlphaFoldDB" id="A0A9P9GF88"/>
<feature type="domain" description="Dienelactone hydrolase" evidence="1">
    <location>
        <begin position="3"/>
        <end position="67"/>
    </location>
</feature>
<dbReference type="Proteomes" id="UP000736672">
    <property type="component" value="Unassembled WGS sequence"/>
</dbReference>
<feature type="non-terminal residue" evidence="2">
    <location>
        <position position="68"/>
    </location>
</feature>
<dbReference type="InterPro" id="IPR002925">
    <property type="entry name" value="Dienelactn_hydro"/>
</dbReference>
<proteinExistence type="predicted"/>
<dbReference type="InterPro" id="IPR029058">
    <property type="entry name" value="AB_hydrolase_fold"/>
</dbReference>
<name>A0A9P9GF88_FUSSL</name>
<keyword evidence="2" id="KW-0378">Hydrolase</keyword>
<organism evidence="2 3">
    <name type="scientific">Fusarium solani</name>
    <name type="common">Filamentous fungus</name>
    <dbReference type="NCBI Taxonomy" id="169388"/>
    <lineage>
        <taxon>Eukaryota</taxon>
        <taxon>Fungi</taxon>
        <taxon>Dikarya</taxon>
        <taxon>Ascomycota</taxon>
        <taxon>Pezizomycotina</taxon>
        <taxon>Sordariomycetes</taxon>
        <taxon>Hypocreomycetidae</taxon>
        <taxon>Hypocreales</taxon>
        <taxon>Nectriaceae</taxon>
        <taxon>Fusarium</taxon>
        <taxon>Fusarium solani species complex</taxon>
    </lineage>
</organism>
<feature type="non-terminal residue" evidence="2">
    <location>
        <position position="1"/>
    </location>
</feature>
<evidence type="ECO:0000313" key="3">
    <source>
        <dbReference type="Proteomes" id="UP000736672"/>
    </source>
</evidence>
<dbReference type="Gene3D" id="3.40.50.1820">
    <property type="entry name" value="alpha/beta hydrolase"/>
    <property type="match status" value="1"/>
</dbReference>